<feature type="region of interest" description="Disordered" evidence="1">
    <location>
        <begin position="166"/>
        <end position="201"/>
    </location>
</feature>
<dbReference type="Proteomes" id="UP000515140">
    <property type="component" value="Unplaced"/>
</dbReference>
<dbReference type="InParanoid" id="A0A6P5LPZ6"/>
<proteinExistence type="predicted"/>
<dbReference type="RefSeq" id="XP_020860550.1">
    <property type="nucleotide sequence ID" value="XM_021004891.1"/>
</dbReference>
<protein>
    <submittedName>
        <fullName evidence="3">Transcription factor SOX-30-like isoform X1</fullName>
    </submittedName>
</protein>
<reference evidence="3" key="1">
    <citation type="submission" date="2025-08" db="UniProtKB">
        <authorList>
            <consortium name="RefSeq"/>
        </authorList>
    </citation>
    <scope>IDENTIFICATION</scope>
    <source>
        <tissue evidence="3">Spleen</tissue>
    </source>
</reference>
<dbReference type="AlphaFoldDB" id="A0A6P5LPZ6"/>
<evidence type="ECO:0000313" key="3">
    <source>
        <dbReference type="RefSeq" id="XP_020860550.1"/>
    </source>
</evidence>
<dbReference type="GeneID" id="110220736"/>
<evidence type="ECO:0000313" key="2">
    <source>
        <dbReference type="Proteomes" id="UP000515140"/>
    </source>
</evidence>
<dbReference type="KEGG" id="pcw:110220736"/>
<name>A0A6P5LPZ6_PHACI</name>
<organism evidence="2 3">
    <name type="scientific">Phascolarctos cinereus</name>
    <name type="common">Koala</name>
    <dbReference type="NCBI Taxonomy" id="38626"/>
    <lineage>
        <taxon>Eukaryota</taxon>
        <taxon>Metazoa</taxon>
        <taxon>Chordata</taxon>
        <taxon>Craniata</taxon>
        <taxon>Vertebrata</taxon>
        <taxon>Euteleostomi</taxon>
        <taxon>Mammalia</taxon>
        <taxon>Metatheria</taxon>
        <taxon>Diprotodontia</taxon>
        <taxon>Phascolarctidae</taxon>
        <taxon>Phascolarctos</taxon>
    </lineage>
</organism>
<accession>A0A6P5LPZ6</accession>
<sequence>MESGWLLSYAGGMRGSPGAEGEGGRRWSGIASLLFPFTFPAPPPPSLPPPPPLLPPRQWKKKNCARWAPAIYSCRRRRAHVTEPRAADGPLTLLAGEAVAAAGLRVGRRRLQWGFCLREKGNPGLLPFPDGGDLFVRTRERDPHIWRTSGDAAARGSAAAAAAAAAAEEEETTEHRGGWEALAGCLSPPAGGGACEDFRDS</sequence>
<keyword evidence="2" id="KW-1185">Reference proteome</keyword>
<evidence type="ECO:0000256" key="1">
    <source>
        <dbReference type="SAM" id="MobiDB-lite"/>
    </source>
</evidence>
<gene>
    <name evidence="3" type="primary">LOC110220736</name>
</gene>